<dbReference type="InterPro" id="IPR003748">
    <property type="entry name" value="DUF169"/>
</dbReference>
<dbReference type="Pfam" id="PF02596">
    <property type="entry name" value="DUF169"/>
    <property type="match status" value="1"/>
</dbReference>
<dbReference type="EMBL" id="DTPI01000030">
    <property type="protein sequence ID" value="HGE66473.1"/>
    <property type="molecule type" value="Genomic_DNA"/>
</dbReference>
<evidence type="ECO:0000313" key="1">
    <source>
        <dbReference type="EMBL" id="HGE66473.1"/>
    </source>
</evidence>
<organism evidence="1">
    <name type="scientific">Geoglobus ahangari</name>
    <dbReference type="NCBI Taxonomy" id="113653"/>
    <lineage>
        <taxon>Archaea</taxon>
        <taxon>Methanobacteriati</taxon>
        <taxon>Methanobacteriota</taxon>
        <taxon>Archaeoglobi</taxon>
        <taxon>Archaeoglobales</taxon>
        <taxon>Archaeoglobaceae</taxon>
        <taxon>Geoglobus</taxon>
    </lineage>
</organism>
<dbReference type="PANTHER" id="PTHR37954:SF3">
    <property type="entry name" value="DUF169 DOMAIN-CONTAINING PROTEIN"/>
    <property type="match status" value="1"/>
</dbReference>
<comment type="caution">
    <text evidence="1">The sequence shown here is derived from an EMBL/GenBank/DDBJ whole genome shotgun (WGS) entry which is preliminary data.</text>
</comment>
<sequence>MDWKEKGKRLVEILKLKTPPVGVKFFEEDVEINAFRPSKYGLKMAVCQAISFARFSGRNVLLKPEDFACPPAMLIYGVAVYEKGIKEILVSAKWLKDFECQYEEKKLPPGKYRAFLFGDLTKMDEKPDVIQIFGNPEQIGRLIQAKTYFGGQVKASLTAKMVSCAEALLPAFEGEVSVAIPGAGDRVFAALDENELIFAMPYEWLDKILEGLENAGKEANISYPVQRFLLFTPRYPKNYREIAEKFRIV</sequence>
<dbReference type="EMBL" id="DRUC01000026">
    <property type="protein sequence ID" value="HHF47907.1"/>
    <property type="molecule type" value="Genomic_DNA"/>
</dbReference>
<evidence type="ECO:0008006" key="4">
    <source>
        <dbReference type="Google" id="ProtNLM"/>
    </source>
</evidence>
<evidence type="ECO:0000313" key="3">
    <source>
        <dbReference type="EMBL" id="HHF47907.1"/>
    </source>
</evidence>
<accession>A0A7C3UKR7</accession>
<evidence type="ECO:0000313" key="2">
    <source>
        <dbReference type="EMBL" id="HGU59349.1"/>
    </source>
</evidence>
<gene>
    <name evidence="3" type="ORF">ENL48_01495</name>
    <name evidence="2" type="ORF">ENT89_04090</name>
    <name evidence="1" type="ORF">ENX77_05060</name>
</gene>
<dbReference type="AlphaFoldDB" id="A0A7C3UKR7"/>
<protein>
    <recommendedName>
        <fullName evidence="4">DUF169 domain-containing protein</fullName>
    </recommendedName>
</protein>
<dbReference type="EMBL" id="DTAK01000025">
    <property type="protein sequence ID" value="HGU59349.1"/>
    <property type="molecule type" value="Genomic_DNA"/>
</dbReference>
<proteinExistence type="predicted"/>
<dbReference type="PANTHER" id="PTHR37954">
    <property type="entry name" value="BLL4979 PROTEIN"/>
    <property type="match status" value="1"/>
</dbReference>
<reference evidence="1" key="1">
    <citation type="journal article" date="2020" name="mSystems">
        <title>Genome- and Community-Level Interaction Insights into Carbon Utilization and Element Cycling Functions of Hydrothermarchaeota in Hydrothermal Sediment.</title>
        <authorList>
            <person name="Zhou Z."/>
            <person name="Liu Y."/>
            <person name="Xu W."/>
            <person name="Pan J."/>
            <person name="Luo Z.H."/>
            <person name="Li M."/>
        </authorList>
    </citation>
    <scope>NUCLEOTIDE SEQUENCE [LARGE SCALE GENOMIC DNA]</scope>
    <source>
        <strain evidence="3">SpSt-10</strain>
        <strain evidence="2">SpSt-62</strain>
        <strain evidence="1">SpSt-97</strain>
    </source>
</reference>
<name>A0A7C3UKR7_9EURY</name>